<dbReference type="InterPro" id="IPR015943">
    <property type="entry name" value="WD40/YVTN_repeat-like_dom_sf"/>
</dbReference>
<dbReference type="InParanoid" id="A0A165D684"/>
<evidence type="ECO:0000259" key="6">
    <source>
        <dbReference type="Pfam" id="PF21719"/>
    </source>
</evidence>
<dbReference type="Pfam" id="PF21720">
    <property type="entry name" value="MIOS_WD40"/>
    <property type="match status" value="1"/>
</dbReference>
<feature type="region of interest" description="Disordered" evidence="4">
    <location>
        <begin position="321"/>
        <end position="341"/>
    </location>
</feature>
<feature type="region of interest" description="Disordered" evidence="4">
    <location>
        <begin position="552"/>
        <end position="575"/>
    </location>
</feature>
<reference evidence="7 8" key="1">
    <citation type="journal article" date="2016" name="Mol. Biol. Evol.">
        <title>Comparative Genomics of Early-Diverging Mushroom-Forming Fungi Provides Insights into the Origins of Lignocellulose Decay Capabilities.</title>
        <authorList>
            <person name="Nagy L.G."/>
            <person name="Riley R."/>
            <person name="Tritt A."/>
            <person name="Adam C."/>
            <person name="Daum C."/>
            <person name="Floudas D."/>
            <person name="Sun H."/>
            <person name="Yadav J.S."/>
            <person name="Pangilinan J."/>
            <person name="Larsson K.H."/>
            <person name="Matsuura K."/>
            <person name="Barry K."/>
            <person name="Labutti K."/>
            <person name="Kuo R."/>
            <person name="Ohm R.A."/>
            <person name="Bhattacharya S.S."/>
            <person name="Shirouzu T."/>
            <person name="Yoshinaga Y."/>
            <person name="Martin F.M."/>
            <person name="Grigoriev I.V."/>
            <person name="Hibbett D.S."/>
        </authorList>
    </citation>
    <scope>NUCLEOTIDE SEQUENCE [LARGE SCALE GENOMIC DNA]</scope>
    <source>
        <strain evidence="7 8">93-53</strain>
    </source>
</reference>
<dbReference type="Proteomes" id="UP000076871">
    <property type="component" value="Unassembled WGS sequence"/>
</dbReference>
<dbReference type="Pfam" id="PF17034">
    <property type="entry name" value="zinc_ribbon_16"/>
    <property type="match status" value="1"/>
</dbReference>
<accession>A0A165D684</accession>
<evidence type="ECO:0000313" key="7">
    <source>
        <dbReference type="EMBL" id="KZT04227.1"/>
    </source>
</evidence>
<evidence type="ECO:0000313" key="8">
    <source>
        <dbReference type="Proteomes" id="UP000076871"/>
    </source>
</evidence>
<dbReference type="RefSeq" id="XP_040761967.1">
    <property type="nucleotide sequence ID" value="XM_040906530.1"/>
</dbReference>
<keyword evidence="3" id="KW-0677">Repeat</keyword>
<dbReference type="CDD" id="cd16691">
    <property type="entry name" value="mRING-H2-C3H3C2_Mio"/>
    <property type="match status" value="1"/>
</dbReference>
<dbReference type="OrthoDB" id="341486at2759"/>
<feature type="compositionally biased region" description="Basic and acidic residues" evidence="4">
    <location>
        <begin position="564"/>
        <end position="575"/>
    </location>
</feature>
<dbReference type="FunCoup" id="A0A165D684">
    <property type="interactions" value="571"/>
</dbReference>
<dbReference type="InterPro" id="IPR031488">
    <property type="entry name" value="Zn_ribbon_mio"/>
</dbReference>
<feature type="compositionally biased region" description="Basic and acidic residues" evidence="4">
    <location>
        <begin position="321"/>
        <end position="331"/>
    </location>
</feature>
<dbReference type="PANTHER" id="PTHR16453:SF9">
    <property type="entry name" value="GATOR COMPLEX PROTEIN MIOS"/>
    <property type="match status" value="1"/>
</dbReference>
<organism evidence="7 8">
    <name type="scientific">Laetiporus sulphureus 93-53</name>
    <dbReference type="NCBI Taxonomy" id="1314785"/>
    <lineage>
        <taxon>Eukaryota</taxon>
        <taxon>Fungi</taxon>
        <taxon>Dikarya</taxon>
        <taxon>Basidiomycota</taxon>
        <taxon>Agaricomycotina</taxon>
        <taxon>Agaricomycetes</taxon>
        <taxon>Polyporales</taxon>
        <taxon>Laetiporus</taxon>
    </lineage>
</organism>
<evidence type="ECO:0000256" key="2">
    <source>
        <dbReference type="ARBA" id="ARBA00022574"/>
    </source>
</evidence>
<evidence type="ECO:0000256" key="1">
    <source>
        <dbReference type="ARBA" id="ARBA00009713"/>
    </source>
</evidence>
<dbReference type="Pfam" id="PF21719">
    <property type="entry name" value="MIOS_a-sol"/>
    <property type="match status" value="1"/>
</dbReference>
<dbReference type="STRING" id="1314785.A0A165D684"/>
<dbReference type="GO" id="GO:0005737">
    <property type="term" value="C:cytoplasm"/>
    <property type="evidence" value="ECO:0007669"/>
    <property type="project" value="TreeGrafter"/>
</dbReference>
<dbReference type="GO" id="GO:1904263">
    <property type="term" value="P:positive regulation of TORC1 signaling"/>
    <property type="evidence" value="ECO:0007669"/>
    <property type="project" value="TreeGrafter"/>
</dbReference>
<gene>
    <name evidence="7" type="ORF">LAESUDRAFT_703788</name>
</gene>
<feature type="domain" description="MIOS-like alpha-solenoid" evidence="6">
    <location>
        <begin position="780"/>
        <end position="916"/>
    </location>
</feature>
<comment type="similarity">
    <text evidence="1">Belongs to the WD repeat mio family.</text>
</comment>
<sequence>MVVQTEKRLLWHPRHENRFVVGGGSQVTLYEWDSTLFQIKQVTSQLDLNHMKCFAWSPDPTFDDLVAIGMGSGKVDLMRLEATRYSKDHIYSSGRIESLPARSSRSCNALAFSAADPNYLAVGLDKVRNDSSLVIWDLHTVTPLLSLDSSVEAQATSTSRIDPHTMNPRADISSRADQRMIQMQAYQDTVTSIVFLPSSPTQLLAGMSHRWLKLFDMRAPQSSPKTIATKVNGIVTDPLDPYRIACFEEGTVTVWDTRKLEGGLLTFTGRDAGADGARPRAGATFTTVEFSSIRRGTIATLEKEASHVRFWDLQEAEVRESISAERTRSRDSSQSGKVTRSWPNASSILPWGGSVASTSHLSTSNQAVASTSHQIVLSDTRKTKDFNKPLSSFALVPSAEMHPLTSEVMVVNKEGDLELYAVHDTPKLTPWSTRGDLIIGLGCSYRVLPGFTEQKTPPEPWDISILLPTAVPVSKMPSVSRQGVKEKEGAITRDRAGEEVHSPPSLFGRGDEDGFPALSALPLKVATNLAATRPGSSRGRVRTFSPAALRNLHFEHSSSPQKSRVNEPIEPDSHEPRAVDALSINGGRIRRKASGMDHANKTPKLPVPGFAMQHIVGEDISMVMRRRVVQGYGITSPLHNAIVAREISPDDIALSELWRWIHHSQQILSDPTPYLEGYNFAYQGLSGIWESFHSSQLQASTSTHTTPRVVRRHILPNTPVHSLSPLPLESLTRTMSRHSSRRRHGQAANAGLPDDFLLAIIALNERNGIGIGDWKPVANTAKLAQRQLALKVCGWSLAEEDLASAIKRWEKENKHSQAACWLVFTDHFKRAVEVLMRSDDESLHMMSGMLAALIPSTSGHAHKNLDFIEHCERLVVRLQDPYLRAMLTYLTIQDWTEVLQEDALPLRERLAIAFQFLEDKELTSYLRRVTDRCSHDGDIEGLIVTGLTSAGLDILQTYVDLSGDVQTASILASLTHYGAHDKRVERWLDAYRDLLDGWKLFHYRCQFDVERGHILQNAIDNMELLQFEWAPKQILLRCNYCGKPMDLSFSEANNPRATACPHCGRPLPRCSICLMTLAIFPDSARNAALARSNSQVTDTIDDALVFCQTCRHGGHASHILQWFYGEDSQRNHETCPVAGCDCRCADGF</sequence>
<feature type="region of interest" description="Disordered" evidence="4">
    <location>
        <begin position="477"/>
        <end position="506"/>
    </location>
</feature>
<feature type="compositionally biased region" description="Basic and acidic residues" evidence="4">
    <location>
        <begin position="483"/>
        <end position="501"/>
    </location>
</feature>
<feature type="domain" description="GATOR2 complex protein MIO zinc-ribbon like" evidence="5">
    <location>
        <begin position="1054"/>
        <end position="1145"/>
    </location>
</feature>
<keyword evidence="8" id="KW-1185">Reference proteome</keyword>
<evidence type="ECO:0000256" key="3">
    <source>
        <dbReference type="ARBA" id="ARBA00022737"/>
    </source>
</evidence>
<dbReference type="SUPFAM" id="SSF50978">
    <property type="entry name" value="WD40 repeat-like"/>
    <property type="match status" value="1"/>
</dbReference>
<dbReference type="InterPro" id="IPR037593">
    <property type="entry name" value="MIOS/Sea4"/>
</dbReference>
<protein>
    <submittedName>
        <fullName evidence="7">WD40 repeat-like protein</fullName>
    </submittedName>
</protein>
<dbReference type="AlphaFoldDB" id="A0A165D684"/>
<proteinExistence type="inferred from homology"/>
<dbReference type="EMBL" id="KV427638">
    <property type="protein sequence ID" value="KZT04227.1"/>
    <property type="molecule type" value="Genomic_DNA"/>
</dbReference>
<keyword evidence="2" id="KW-0853">WD repeat</keyword>
<evidence type="ECO:0000256" key="4">
    <source>
        <dbReference type="SAM" id="MobiDB-lite"/>
    </source>
</evidence>
<dbReference type="PANTHER" id="PTHR16453">
    <property type="entry name" value="WD40 DOMAIN-CONTAINING PROTEIN MIO FAMILY MEMBER"/>
    <property type="match status" value="1"/>
</dbReference>
<dbReference type="GeneID" id="63823559"/>
<feature type="compositionally biased region" description="Polar residues" evidence="4">
    <location>
        <begin position="332"/>
        <end position="341"/>
    </location>
</feature>
<name>A0A165D684_9APHY</name>
<dbReference type="Gene3D" id="2.130.10.10">
    <property type="entry name" value="YVTN repeat-like/Quinoprotein amine dehydrogenase"/>
    <property type="match status" value="2"/>
</dbReference>
<evidence type="ECO:0000259" key="5">
    <source>
        <dbReference type="Pfam" id="PF17034"/>
    </source>
</evidence>
<dbReference type="InterPro" id="IPR036322">
    <property type="entry name" value="WD40_repeat_dom_sf"/>
</dbReference>
<dbReference type="InterPro" id="IPR049092">
    <property type="entry name" value="MIOS_a-sol"/>
</dbReference>